<dbReference type="PANTHER" id="PTHR19855">
    <property type="entry name" value="WD40 REPEAT PROTEIN 12, 37"/>
    <property type="match status" value="1"/>
</dbReference>
<dbReference type="InterPro" id="IPR036047">
    <property type="entry name" value="F-box-like_dom_sf"/>
</dbReference>
<gene>
    <name evidence="4" type="primary">LOC112462271</name>
</gene>
<dbReference type="PROSITE" id="PS50082">
    <property type="entry name" value="WD_REPEATS_2"/>
    <property type="match status" value="1"/>
</dbReference>
<keyword evidence="3" id="KW-1185">Reference proteome</keyword>
<feature type="non-terminal residue" evidence="4">
    <location>
        <position position="370"/>
    </location>
</feature>
<dbReference type="SMART" id="SM00320">
    <property type="entry name" value="WD40"/>
    <property type="match status" value="3"/>
</dbReference>
<dbReference type="Pfam" id="PF00400">
    <property type="entry name" value="WD40"/>
    <property type="match status" value="2"/>
</dbReference>
<dbReference type="AlphaFoldDB" id="A0A6J1QRY8"/>
<organism evidence="3 4">
    <name type="scientific">Temnothorax curvispinosus</name>
    <dbReference type="NCBI Taxonomy" id="300111"/>
    <lineage>
        <taxon>Eukaryota</taxon>
        <taxon>Metazoa</taxon>
        <taxon>Ecdysozoa</taxon>
        <taxon>Arthropoda</taxon>
        <taxon>Hexapoda</taxon>
        <taxon>Insecta</taxon>
        <taxon>Pterygota</taxon>
        <taxon>Neoptera</taxon>
        <taxon>Endopterygota</taxon>
        <taxon>Hymenoptera</taxon>
        <taxon>Apocrita</taxon>
        <taxon>Aculeata</taxon>
        <taxon>Formicoidea</taxon>
        <taxon>Formicidae</taxon>
        <taxon>Myrmicinae</taxon>
        <taxon>Temnothorax</taxon>
    </lineage>
</organism>
<dbReference type="PROSITE" id="PS50294">
    <property type="entry name" value="WD_REPEATS_REGION"/>
    <property type="match status" value="1"/>
</dbReference>
<evidence type="ECO:0000259" key="2">
    <source>
        <dbReference type="PROSITE" id="PS50181"/>
    </source>
</evidence>
<dbReference type="InterPro" id="IPR036322">
    <property type="entry name" value="WD40_repeat_dom_sf"/>
</dbReference>
<dbReference type="InterPro" id="IPR001810">
    <property type="entry name" value="F-box_dom"/>
</dbReference>
<evidence type="ECO:0000256" key="1">
    <source>
        <dbReference type="PROSITE-ProRule" id="PRU00221"/>
    </source>
</evidence>
<dbReference type="RefSeq" id="XP_024883726.1">
    <property type="nucleotide sequence ID" value="XM_025027958.1"/>
</dbReference>
<dbReference type="GeneID" id="112462271"/>
<name>A0A6J1QRY8_9HYME</name>
<feature type="repeat" description="WD" evidence="1">
    <location>
        <begin position="244"/>
        <end position="283"/>
    </location>
</feature>
<dbReference type="SUPFAM" id="SSF81383">
    <property type="entry name" value="F-box domain"/>
    <property type="match status" value="1"/>
</dbReference>
<evidence type="ECO:0000313" key="4">
    <source>
        <dbReference type="RefSeq" id="XP_024883726.1"/>
    </source>
</evidence>
<dbReference type="Proteomes" id="UP000504618">
    <property type="component" value="Unplaced"/>
</dbReference>
<accession>A0A6J1QRY8</accession>
<keyword evidence="1" id="KW-0853">WD repeat</keyword>
<feature type="domain" description="F-box" evidence="2">
    <location>
        <begin position="17"/>
        <end position="65"/>
    </location>
</feature>
<dbReference type="SUPFAM" id="SSF50978">
    <property type="entry name" value="WD40 repeat-like"/>
    <property type="match status" value="1"/>
</dbReference>
<protein>
    <submittedName>
        <fullName evidence="4">F-box/WD repeat-containing protein 9-like</fullName>
    </submittedName>
</protein>
<dbReference type="PROSITE" id="PS50181">
    <property type="entry name" value="FBOX"/>
    <property type="match status" value="1"/>
</dbReference>
<evidence type="ECO:0000313" key="3">
    <source>
        <dbReference type="Proteomes" id="UP000504618"/>
    </source>
</evidence>
<dbReference type="OrthoDB" id="2305498at2759"/>
<dbReference type="Gene3D" id="2.130.10.10">
    <property type="entry name" value="YVTN repeat-like/Quinoprotein amine dehydrogenase"/>
    <property type="match status" value="1"/>
</dbReference>
<dbReference type="InterPro" id="IPR001680">
    <property type="entry name" value="WD40_rpt"/>
</dbReference>
<dbReference type="Gene3D" id="1.20.1280.50">
    <property type="match status" value="1"/>
</dbReference>
<sequence>MNDENANCAHDGEEYAQLSLLQLPVEMFLHICSFLDTSTLVHGLRLVCTRFSLILKDADSLWKARIDHIWPNATHSLLRSAKPDKLFWMSSCVAIEKQIALWKQQDSMVKLRKINPQSIRPVLLMHDATACVGATRKILFYSKLPSREECSDEIRDIRGIDSGHYDNICDLTAIDNTIYSCCGDSVKSWMLTNTGLVHQRTYDDIQMLYSRTYVSSCPALFAIGSLFGIYVFDSRSSNKPINKYRPHDTAMTALAMNTEYILSASLDKTVVVWDQRAGRIMKSITIPGERAYPMCVSMRGDNWVCVGDSKAKLHMLDPKNDFELVKSYSTEHTNGITGVCLMHGCLITSSLDGTVRISSLTDPPRPIATL</sequence>
<dbReference type="Pfam" id="PF12937">
    <property type="entry name" value="F-box-like"/>
    <property type="match status" value="1"/>
</dbReference>
<reference evidence="4" key="1">
    <citation type="submission" date="2025-08" db="UniProtKB">
        <authorList>
            <consortium name="RefSeq"/>
        </authorList>
    </citation>
    <scope>IDENTIFICATION</scope>
    <source>
        <tissue evidence="4">Whole body</tissue>
    </source>
</reference>
<proteinExistence type="predicted"/>
<dbReference type="PANTHER" id="PTHR19855:SF11">
    <property type="entry name" value="RIBOSOME BIOGENESIS PROTEIN WDR12"/>
    <property type="match status" value="1"/>
</dbReference>
<dbReference type="InterPro" id="IPR015943">
    <property type="entry name" value="WD40/YVTN_repeat-like_dom_sf"/>
</dbReference>